<sequence length="568" mass="67409">MGKELYTAIIKNGSIDEYDFSGKEYPVFYKNHDLFRLALENNRMDIALKMLENGQDINFRAAENEYNYLEYFINVYYAVNKQEAALFLLEHGANIYEYKKGISLSSFYDKAEGDFPYERVSGCIDSFTKISSPDLFCPERTRILLNELRPQDAIKYLAKLEKEHHCYLNLHCGANATIWNYLFSDEYSVEEFKAFLSAYPVKGLLADSIIYIRPNYHEKLLYGLELKKTYHDWDENCNLKHQALLRFLGYSPMYTTNYACMDEALRNKDILTFCNRFKHINLQENVFGYNSVSYYETALWQGKEFFLEFCLKFKNYPYLGMLLSSFSDYENSELFDNLMHMFFERFTFEEFKEIINKNDKTLLKGLGELVHAYIARNEYKFFLEEAIILLELGYIAPRKSALTLLYDTDYYNSTTEIEKRKHLLKLKSKDERVNHYINLNLGFFTFELSDAEKTLILSADDLKNENFSEEQQKIITDFYKNFGDCVVLVQNILREGNLSTMLALDDCYNLRLAPLCVDLFYERKKFLFLGKHKYYEHDIYKILEELYKSTWNADYKKVLKLLAEKHEY</sequence>
<dbReference type="Proteomes" id="UP001058120">
    <property type="component" value="Chromosome"/>
</dbReference>
<evidence type="ECO:0000313" key="1">
    <source>
        <dbReference type="EMBL" id="UWX05996.1"/>
    </source>
</evidence>
<reference evidence="1" key="1">
    <citation type="submission" date="2020-12" db="EMBL/GenBank/DDBJ databases">
        <title>Taurinivorans muris gen. nov., sp. nov., fundamental and realized metabolic niche of a ubiquitous sulfidogenic bacterium in the murine intestine.</title>
        <authorList>
            <person name="Ye H."/>
            <person name="Hanson B.T."/>
            <person name="Loy A."/>
        </authorList>
    </citation>
    <scope>NUCLEOTIDE SEQUENCE</scope>
    <source>
        <strain evidence="1">LT0009</strain>
    </source>
</reference>
<accession>A0ABY5Y1Q7</accession>
<gene>
    <name evidence="1" type="ORF">JBF11_01340</name>
</gene>
<dbReference type="RefSeq" id="WP_334315593.1">
    <property type="nucleotide sequence ID" value="NZ_CP065938.1"/>
</dbReference>
<evidence type="ECO:0000313" key="2">
    <source>
        <dbReference type="Proteomes" id="UP001058120"/>
    </source>
</evidence>
<name>A0ABY5Y1Q7_9BACT</name>
<keyword evidence="2" id="KW-1185">Reference proteome</keyword>
<protein>
    <recommendedName>
        <fullName evidence="3">Ankyrin repeat domain-containing protein</fullName>
    </recommendedName>
</protein>
<organism evidence="1 2">
    <name type="scientific">Taurinivorans muris</name>
    <dbReference type="NCBI Taxonomy" id="2787751"/>
    <lineage>
        <taxon>Bacteria</taxon>
        <taxon>Pseudomonadati</taxon>
        <taxon>Thermodesulfobacteriota</taxon>
        <taxon>Desulfovibrionia</taxon>
        <taxon>Desulfovibrionales</taxon>
        <taxon>Desulfovibrionaceae</taxon>
        <taxon>Taurinivorans</taxon>
    </lineage>
</organism>
<evidence type="ECO:0008006" key="3">
    <source>
        <dbReference type="Google" id="ProtNLM"/>
    </source>
</evidence>
<dbReference type="EMBL" id="CP065938">
    <property type="protein sequence ID" value="UWX05996.1"/>
    <property type="molecule type" value="Genomic_DNA"/>
</dbReference>
<proteinExistence type="predicted"/>